<dbReference type="InterPro" id="IPR036890">
    <property type="entry name" value="HATPase_C_sf"/>
</dbReference>
<keyword evidence="10" id="KW-1185">Reference proteome</keyword>
<evidence type="ECO:0000256" key="2">
    <source>
        <dbReference type="ARBA" id="ARBA00022475"/>
    </source>
</evidence>
<feature type="transmembrane region" description="Helical" evidence="7">
    <location>
        <begin position="292"/>
        <end position="311"/>
    </location>
</feature>
<evidence type="ECO:0000256" key="6">
    <source>
        <dbReference type="SAM" id="Coils"/>
    </source>
</evidence>
<keyword evidence="3" id="KW-0597">Phosphoprotein</keyword>
<evidence type="ECO:0000256" key="3">
    <source>
        <dbReference type="ARBA" id="ARBA00022553"/>
    </source>
</evidence>
<name>A0ABV5BBP0_9BACL</name>
<dbReference type="Pfam" id="PF00672">
    <property type="entry name" value="HAMP"/>
    <property type="match status" value="1"/>
</dbReference>
<evidence type="ECO:0000313" key="10">
    <source>
        <dbReference type="Proteomes" id="UP001580407"/>
    </source>
</evidence>
<proteinExistence type="predicted"/>
<dbReference type="EC" id="2.7.13.3" evidence="9"/>
<dbReference type="GO" id="GO:0004673">
    <property type="term" value="F:protein histidine kinase activity"/>
    <property type="evidence" value="ECO:0007669"/>
    <property type="project" value="UniProtKB-EC"/>
</dbReference>
<dbReference type="PROSITE" id="PS50885">
    <property type="entry name" value="HAMP"/>
    <property type="match status" value="1"/>
</dbReference>
<protein>
    <submittedName>
        <fullName evidence="9">Sensor histidine kinase</fullName>
        <ecNumber evidence="9">2.7.13.3</ecNumber>
    </submittedName>
</protein>
<feature type="domain" description="HAMP" evidence="8">
    <location>
        <begin position="313"/>
        <end position="365"/>
    </location>
</feature>
<evidence type="ECO:0000313" key="9">
    <source>
        <dbReference type="EMBL" id="MFB5682872.1"/>
    </source>
</evidence>
<dbReference type="CDD" id="cd06225">
    <property type="entry name" value="HAMP"/>
    <property type="match status" value="1"/>
</dbReference>
<keyword evidence="2" id="KW-1003">Cell membrane</keyword>
<evidence type="ECO:0000256" key="7">
    <source>
        <dbReference type="SAM" id="Phobius"/>
    </source>
</evidence>
<keyword evidence="5 7" id="KW-0472">Membrane</keyword>
<dbReference type="SUPFAM" id="SSF55874">
    <property type="entry name" value="ATPase domain of HSP90 chaperone/DNA topoisomerase II/histidine kinase"/>
    <property type="match status" value="1"/>
</dbReference>
<dbReference type="InterPro" id="IPR010559">
    <property type="entry name" value="Sig_transdc_His_kin_internal"/>
</dbReference>
<evidence type="ECO:0000256" key="4">
    <source>
        <dbReference type="ARBA" id="ARBA00022679"/>
    </source>
</evidence>
<keyword evidence="7" id="KW-1133">Transmembrane helix</keyword>
<keyword evidence="4 9" id="KW-0808">Transferase</keyword>
<dbReference type="InterPro" id="IPR050640">
    <property type="entry name" value="Bact_2-comp_sensor_kinase"/>
</dbReference>
<dbReference type="InterPro" id="IPR003660">
    <property type="entry name" value="HAMP_dom"/>
</dbReference>
<dbReference type="EMBL" id="JBHILM010000021">
    <property type="protein sequence ID" value="MFB5682872.1"/>
    <property type="molecule type" value="Genomic_DNA"/>
</dbReference>
<feature type="coiled-coil region" evidence="6">
    <location>
        <begin position="350"/>
        <end position="377"/>
    </location>
</feature>
<dbReference type="PANTHER" id="PTHR34220:SF7">
    <property type="entry name" value="SENSOR HISTIDINE KINASE YPDA"/>
    <property type="match status" value="1"/>
</dbReference>
<comment type="caution">
    <text evidence="9">The sequence shown here is derived from an EMBL/GenBank/DDBJ whole genome shotgun (WGS) entry which is preliminary data.</text>
</comment>
<reference evidence="9 10" key="1">
    <citation type="submission" date="2024-09" db="EMBL/GenBank/DDBJ databases">
        <authorList>
            <person name="Ruan L."/>
        </authorList>
    </citation>
    <scope>NUCLEOTIDE SEQUENCE [LARGE SCALE GENOMIC DNA]</scope>
    <source>
        <strain evidence="9 10">D33</strain>
    </source>
</reference>
<evidence type="ECO:0000259" key="8">
    <source>
        <dbReference type="PROSITE" id="PS50885"/>
    </source>
</evidence>
<keyword evidence="7" id="KW-0812">Transmembrane</keyword>
<dbReference type="PANTHER" id="PTHR34220">
    <property type="entry name" value="SENSOR HISTIDINE KINASE YPDA"/>
    <property type="match status" value="1"/>
</dbReference>
<comment type="subcellular location">
    <subcellularLocation>
        <location evidence="1">Cell membrane</location>
        <topology evidence="1">Multi-pass membrane protein</topology>
    </subcellularLocation>
</comment>
<keyword evidence="9" id="KW-0418">Kinase</keyword>
<sequence>MKNPFKIYRIDRLFFLGFALFLIAVLGCAVWASYTISSRELAATSSYYQQQLLNEVNNELSARLTTIEQISLSTSRDQELIDLLSGSGSTYEHYRKTRETELSLQTLTYSIPLIQGIDLYMNNPFPMSSQEGYIHFRSLQEAPGQSWYPLVEQGDFTWSGEYTVPSIQGDVPVMSFVRKIVYDDKYLGILAIHVKAGSIKKILSGDTPGTNRVMLDASGRQLLAVGEVPGQALPAGRTDEMTEANGVLRLNGKAGMNDTLLVYSKVDNSHWVLVQMTPWEQITAGSRRLAEVIGLIGLTAVLLTSLLALWLSKQFTRPLKQLIGAMKRFSIGGKETPLPEDYRNEFGQLFSGYRQQNERINQLYQSLQQRLEQQRRAEIKALQANINPHFLYNTLDQLNWMAIENGQERISRILELMGRMFRIGLSNGESFVTLEEEAEHIRCYLEIQQIRWESGLNFSIELPETSRSLYVPKMTLQPFVENCVVHGFNGRDHGFIRICAEEDGGRLLLMVEDDGAGLQTVSTARNRTNGGYGIRNVRERIDAYFGSAYGVALFNRTEGGTRAVITLPRLTERPQQEA</sequence>
<dbReference type="Gene3D" id="6.10.340.10">
    <property type="match status" value="1"/>
</dbReference>
<dbReference type="Pfam" id="PF06580">
    <property type="entry name" value="His_kinase"/>
    <property type="match status" value="1"/>
</dbReference>
<accession>A0ABV5BBP0</accession>
<keyword evidence="6" id="KW-0175">Coiled coil</keyword>
<organism evidence="9 10">
    <name type="scientific">Paenibacillus terreus</name>
    <dbReference type="NCBI Taxonomy" id="1387834"/>
    <lineage>
        <taxon>Bacteria</taxon>
        <taxon>Bacillati</taxon>
        <taxon>Bacillota</taxon>
        <taxon>Bacilli</taxon>
        <taxon>Bacillales</taxon>
        <taxon>Paenibacillaceae</taxon>
        <taxon>Paenibacillus</taxon>
    </lineage>
</organism>
<evidence type="ECO:0000256" key="5">
    <source>
        <dbReference type="ARBA" id="ARBA00023136"/>
    </source>
</evidence>
<evidence type="ECO:0000256" key="1">
    <source>
        <dbReference type="ARBA" id="ARBA00004651"/>
    </source>
</evidence>
<dbReference type="Gene3D" id="3.30.565.10">
    <property type="entry name" value="Histidine kinase-like ATPase, C-terminal domain"/>
    <property type="match status" value="1"/>
</dbReference>
<dbReference type="Proteomes" id="UP001580407">
    <property type="component" value="Unassembled WGS sequence"/>
</dbReference>
<dbReference type="RefSeq" id="WP_375526619.1">
    <property type="nucleotide sequence ID" value="NZ_JBHILM010000021.1"/>
</dbReference>
<gene>
    <name evidence="9" type="ORF">ACE3NQ_18300</name>
</gene>
<dbReference type="PROSITE" id="PS51257">
    <property type="entry name" value="PROKAR_LIPOPROTEIN"/>
    <property type="match status" value="1"/>
</dbReference>